<protein>
    <submittedName>
        <fullName evidence="2">Uncharacterized protein</fullName>
    </submittedName>
</protein>
<comment type="caution">
    <text evidence="2">The sequence shown here is derived from an EMBL/GenBank/DDBJ whole genome shotgun (WGS) entry which is preliminary data.</text>
</comment>
<accession>A0AAD2Q0H7</accession>
<gene>
    <name evidence="1" type="ORF">MYCIT1_LOCUS1203</name>
    <name evidence="2" type="ORF">MYCIT1_LOCUS1399</name>
</gene>
<evidence type="ECO:0000313" key="2">
    <source>
        <dbReference type="EMBL" id="CAK5262568.1"/>
    </source>
</evidence>
<keyword evidence="3" id="KW-1185">Reference proteome</keyword>
<name>A0AAD2Q0H7_9AGAR</name>
<dbReference type="Proteomes" id="UP001295794">
    <property type="component" value="Unassembled WGS sequence"/>
</dbReference>
<dbReference type="AlphaFoldDB" id="A0AAD2Q0H7"/>
<evidence type="ECO:0000313" key="1">
    <source>
        <dbReference type="EMBL" id="CAK5262462.1"/>
    </source>
</evidence>
<dbReference type="EMBL" id="CAVNYO010000021">
    <property type="protein sequence ID" value="CAK5262568.1"/>
    <property type="molecule type" value="Genomic_DNA"/>
</dbReference>
<organism evidence="2 3">
    <name type="scientific">Mycena citricolor</name>
    <dbReference type="NCBI Taxonomy" id="2018698"/>
    <lineage>
        <taxon>Eukaryota</taxon>
        <taxon>Fungi</taxon>
        <taxon>Dikarya</taxon>
        <taxon>Basidiomycota</taxon>
        <taxon>Agaricomycotina</taxon>
        <taxon>Agaricomycetes</taxon>
        <taxon>Agaricomycetidae</taxon>
        <taxon>Agaricales</taxon>
        <taxon>Marasmiineae</taxon>
        <taxon>Mycenaceae</taxon>
        <taxon>Mycena</taxon>
    </lineage>
</organism>
<evidence type="ECO:0000313" key="3">
    <source>
        <dbReference type="Proteomes" id="UP001295794"/>
    </source>
</evidence>
<reference evidence="2" key="1">
    <citation type="submission" date="2023-11" db="EMBL/GenBank/DDBJ databases">
        <authorList>
            <person name="De Vega J J."/>
            <person name="De Vega J J."/>
        </authorList>
    </citation>
    <scope>NUCLEOTIDE SEQUENCE</scope>
</reference>
<dbReference type="EMBL" id="CAVNYO010000018">
    <property type="protein sequence ID" value="CAK5262462.1"/>
    <property type="molecule type" value="Genomic_DNA"/>
</dbReference>
<sequence>MKSKSPSLNYSAYNTCLSVPSIQARSCWSLPSSTSSLLKLCRYLSWATSPPNRCWTLSMSSICVTRGCTRIAMRSSATRSNILIFTNAVWGLAADIDGEFALATEPDRERDDMELECRDEEDGDVGITGRLLFDASAHRVGGGDIESDRP</sequence>
<proteinExistence type="predicted"/>